<evidence type="ECO:0000256" key="1">
    <source>
        <dbReference type="SAM" id="SignalP"/>
    </source>
</evidence>
<sequence length="176" mass="19393">MGRIVIVPFLLSMALGPLLSMSSTAQAEDLGAWRVLTAEEEKIRVGETPSSEADPSMIEADFDGDGRKDKALIAIRKPDDVLGLIVLLKSRPQIFVLSEHNRSGLDVDQSGLPHSGLSVAEPGAWQPNCYDDECFKRPPKKRILKNPGILFYDGPNTVLYFWEPRTKSFGGSLMVH</sequence>
<dbReference type="RefSeq" id="WP_152710875.1">
    <property type="nucleotide sequence ID" value="NZ_VOSJ01000019.1"/>
</dbReference>
<dbReference type="AlphaFoldDB" id="A0A5N7MEE7"/>
<dbReference type="EMBL" id="VOSK01000021">
    <property type="protein sequence ID" value="MPR25311.1"/>
    <property type="molecule type" value="Genomic_DNA"/>
</dbReference>
<feature type="chain" id="PRO_5030135323" description="VCBS repeat-containing protein" evidence="1">
    <location>
        <begin position="28"/>
        <end position="176"/>
    </location>
</feature>
<accession>A0A5N7MEE7</accession>
<name>A0A5N7MEE7_9HYPH</name>
<feature type="signal peptide" evidence="1">
    <location>
        <begin position="1"/>
        <end position="27"/>
    </location>
</feature>
<reference evidence="2 3" key="1">
    <citation type="journal article" date="2019" name="Syst. Appl. Microbiol.">
        <title>Microvirga tunisiensis sp. nov., a root nodule symbiotic bacterium isolated from Lupinus micranthus and L. luteus grown in Northern Tunisia.</title>
        <authorList>
            <person name="Msaddak A."/>
            <person name="Rejili M."/>
            <person name="Duran D."/>
            <person name="Mars M."/>
            <person name="Palacios J.M."/>
            <person name="Ruiz-Argueso T."/>
            <person name="Rey L."/>
            <person name="Imperial J."/>
        </authorList>
    </citation>
    <scope>NUCLEOTIDE SEQUENCE [LARGE SCALE GENOMIC DNA]</scope>
    <source>
        <strain evidence="2 3">Lmie10</strain>
    </source>
</reference>
<gene>
    <name evidence="2" type="ORF">FS320_08705</name>
</gene>
<proteinExistence type="predicted"/>
<comment type="caution">
    <text evidence="2">The sequence shown here is derived from an EMBL/GenBank/DDBJ whole genome shotgun (WGS) entry which is preliminary data.</text>
</comment>
<keyword evidence="3" id="KW-1185">Reference proteome</keyword>
<organism evidence="2 3">
    <name type="scientific">Microvirga tunisiensis</name>
    <dbReference type="NCBI Taxonomy" id="2108360"/>
    <lineage>
        <taxon>Bacteria</taxon>
        <taxon>Pseudomonadati</taxon>
        <taxon>Pseudomonadota</taxon>
        <taxon>Alphaproteobacteria</taxon>
        <taxon>Hyphomicrobiales</taxon>
        <taxon>Methylobacteriaceae</taxon>
        <taxon>Microvirga</taxon>
    </lineage>
</organism>
<evidence type="ECO:0000313" key="3">
    <source>
        <dbReference type="Proteomes" id="UP000403266"/>
    </source>
</evidence>
<protein>
    <recommendedName>
        <fullName evidence="4">VCBS repeat-containing protein</fullName>
    </recommendedName>
</protein>
<dbReference type="OrthoDB" id="8019871at2"/>
<evidence type="ECO:0000313" key="2">
    <source>
        <dbReference type="EMBL" id="MPR25311.1"/>
    </source>
</evidence>
<dbReference type="Proteomes" id="UP000403266">
    <property type="component" value="Unassembled WGS sequence"/>
</dbReference>
<keyword evidence="1" id="KW-0732">Signal</keyword>
<evidence type="ECO:0008006" key="4">
    <source>
        <dbReference type="Google" id="ProtNLM"/>
    </source>
</evidence>